<evidence type="ECO:0000313" key="1">
    <source>
        <dbReference type="Proteomes" id="UP000095286"/>
    </source>
</evidence>
<name>A0AC35TNE1_9BILA</name>
<dbReference type="Proteomes" id="UP000095286">
    <property type="component" value="Unplaced"/>
</dbReference>
<sequence length="561" mass="63028">MEPPAESSRGMMQIKGAEGRLSSTSTSMGALSATLRLSSHNNKDKDDVIDDYLQIDPSLSFALESGDHANFDDDLPEDFLASTTRADSPPFDGNYLGSNHRKNVFTPKTTRYQHNLTTAPKSRNGGRPSDLLTDLRNNDNYQVQVSPTAGFASHNLEEAQELTNGANCVSSNNNRNSSNLNGGQVLEVKTEAEPDSNRRVMSTAELATSMISSLEGEDCSDVQKLNNQEQSPLPSMLKQNNNYGVRDEYGPVVAKKTKLDMSDSSLNDELLTQTVTMPKSRTSPKKFKIEAGASEQRSTRRDSSIIKYDSNNQSFNEMPNGMIDDYDESIVIDTVELCKRISNELKRFKIPQVLFAEKIIGRSQGTLSDLLRNPKVWDQLKTGKTTFRKMFNWIQLPLEHRLGVLGMDASGNRTDTPSPLRNVLERPSPAPNARHTSKTRRYDSECGSGSKKPRLIFSDVQKRTLQAIFKETERPSKDMQQTIAEHLNLEISTVSNYFMNARRRSRNFQLKNEFGDGDDEEMDDEMSTITPPPETRKRSNGSRKRHAHSEDYREVDDDDDM</sequence>
<dbReference type="WBParaSite" id="RSKR_0000243000.1">
    <property type="protein sequence ID" value="RSKR_0000243000.1"/>
    <property type="gene ID" value="RSKR_0000243000"/>
</dbReference>
<proteinExistence type="predicted"/>
<reference evidence="2" key="1">
    <citation type="submission" date="2016-11" db="UniProtKB">
        <authorList>
            <consortium name="WormBaseParasite"/>
        </authorList>
    </citation>
    <scope>IDENTIFICATION</scope>
    <source>
        <strain evidence="2">KR3021</strain>
    </source>
</reference>
<protein>
    <submittedName>
        <fullName evidence="2">One cut domain family member</fullName>
    </submittedName>
</protein>
<organism evidence="1 2">
    <name type="scientific">Rhabditophanes sp. KR3021</name>
    <dbReference type="NCBI Taxonomy" id="114890"/>
    <lineage>
        <taxon>Eukaryota</taxon>
        <taxon>Metazoa</taxon>
        <taxon>Ecdysozoa</taxon>
        <taxon>Nematoda</taxon>
        <taxon>Chromadorea</taxon>
        <taxon>Rhabditida</taxon>
        <taxon>Tylenchina</taxon>
        <taxon>Panagrolaimomorpha</taxon>
        <taxon>Strongyloidoidea</taxon>
        <taxon>Alloionematidae</taxon>
        <taxon>Rhabditophanes</taxon>
    </lineage>
</organism>
<accession>A0AC35TNE1</accession>
<evidence type="ECO:0000313" key="2">
    <source>
        <dbReference type="WBParaSite" id="RSKR_0000243000.1"/>
    </source>
</evidence>